<feature type="domain" description="EF-hand" evidence="2">
    <location>
        <begin position="61"/>
        <end position="96"/>
    </location>
</feature>
<dbReference type="InterPro" id="IPR011992">
    <property type="entry name" value="EF-hand-dom_pair"/>
</dbReference>
<accession>A0ABP0R8P9</accession>
<proteinExistence type="predicted"/>
<evidence type="ECO:0000256" key="1">
    <source>
        <dbReference type="SAM" id="MobiDB-lite"/>
    </source>
</evidence>
<name>A0ABP0R8P9_9DINO</name>
<dbReference type="SUPFAM" id="SSF47473">
    <property type="entry name" value="EF-hand"/>
    <property type="match status" value="1"/>
</dbReference>
<protein>
    <submittedName>
        <fullName evidence="3">Caltractin ICL1e (Centrin-5)</fullName>
    </submittedName>
</protein>
<sequence>MAEQKNQVDEESSGEEKVPFDSRGKKKTSGASPLRRRSRHAALTGGKGSVCVPMIPGMTEQQVQGLREVFGLFDPEGSGRVRPDEIRTAASNAGLEKEYPEVWQLLAGLESHESVDFEDGRTPFGEPSRSVAGQSVFCAGRLLQSPPNVMAIHCLFESK</sequence>
<feature type="compositionally biased region" description="Basic and acidic residues" evidence="1">
    <location>
        <begin position="14"/>
        <end position="23"/>
    </location>
</feature>
<feature type="compositionally biased region" description="Basic residues" evidence="1">
    <location>
        <begin position="24"/>
        <end position="40"/>
    </location>
</feature>
<dbReference type="Gene3D" id="1.10.238.10">
    <property type="entry name" value="EF-hand"/>
    <property type="match status" value="1"/>
</dbReference>
<evidence type="ECO:0000313" key="4">
    <source>
        <dbReference type="Proteomes" id="UP001642464"/>
    </source>
</evidence>
<reference evidence="3 4" key="1">
    <citation type="submission" date="2024-02" db="EMBL/GenBank/DDBJ databases">
        <authorList>
            <person name="Chen Y."/>
            <person name="Shah S."/>
            <person name="Dougan E. K."/>
            <person name="Thang M."/>
            <person name="Chan C."/>
        </authorList>
    </citation>
    <scope>NUCLEOTIDE SEQUENCE [LARGE SCALE GENOMIC DNA]</scope>
</reference>
<dbReference type="PROSITE" id="PS50222">
    <property type="entry name" value="EF_HAND_2"/>
    <property type="match status" value="1"/>
</dbReference>
<dbReference type="Proteomes" id="UP001642464">
    <property type="component" value="Unassembled WGS sequence"/>
</dbReference>
<dbReference type="EMBL" id="CAXAMM010040984">
    <property type="protein sequence ID" value="CAK9096609.1"/>
    <property type="molecule type" value="Genomic_DNA"/>
</dbReference>
<organism evidence="3 4">
    <name type="scientific">Durusdinium trenchii</name>
    <dbReference type="NCBI Taxonomy" id="1381693"/>
    <lineage>
        <taxon>Eukaryota</taxon>
        <taxon>Sar</taxon>
        <taxon>Alveolata</taxon>
        <taxon>Dinophyceae</taxon>
        <taxon>Suessiales</taxon>
        <taxon>Symbiodiniaceae</taxon>
        <taxon>Durusdinium</taxon>
    </lineage>
</organism>
<comment type="caution">
    <text evidence="3">The sequence shown here is derived from an EMBL/GenBank/DDBJ whole genome shotgun (WGS) entry which is preliminary data.</text>
</comment>
<keyword evidence="4" id="KW-1185">Reference proteome</keyword>
<gene>
    <name evidence="3" type="ORF">SCF082_LOCUS45346</name>
</gene>
<dbReference type="InterPro" id="IPR002048">
    <property type="entry name" value="EF_hand_dom"/>
</dbReference>
<evidence type="ECO:0000313" key="3">
    <source>
        <dbReference type="EMBL" id="CAK9096609.1"/>
    </source>
</evidence>
<evidence type="ECO:0000259" key="2">
    <source>
        <dbReference type="PROSITE" id="PS50222"/>
    </source>
</evidence>
<feature type="region of interest" description="Disordered" evidence="1">
    <location>
        <begin position="1"/>
        <end position="47"/>
    </location>
</feature>